<gene>
    <name evidence="2" type="ORF">BDZ83DRAFT_372303</name>
</gene>
<accession>A0AAD8XN01</accession>
<dbReference type="EMBL" id="JAHMHS010000006">
    <property type="protein sequence ID" value="KAK1730442.1"/>
    <property type="molecule type" value="Genomic_DNA"/>
</dbReference>
<sequence length="151" mass="16967">MCKVRYPLGMLFFLFAPPKRCSSYAGVTELMHPMGRSPVRLTARPHAPFPKGALEASWQGPKETCIQKSLIAPQSCLPPISIELLERSYYTQTHGRENLMSVEERESERRRTAPSPSLNSFYVRLSGSPNRTPSMSRHCDPRPMFAGPVST</sequence>
<evidence type="ECO:0000313" key="3">
    <source>
        <dbReference type="Proteomes" id="UP001244207"/>
    </source>
</evidence>
<evidence type="ECO:0000313" key="2">
    <source>
        <dbReference type="EMBL" id="KAK1730442.1"/>
    </source>
</evidence>
<name>A0AAD8XN01_GLOAC</name>
<dbReference type="RefSeq" id="XP_060370497.1">
    <property type="nucleotide sequence ID" value="XM_060502645.1"/>
</dbReference>
<dbReference type="Proteomes" id="UP001244207">
    <property type="component" value="Unassembled WGS sequence"/>
</dbReference>
<dbReference type="GeneID" id="85386544"/>
<evidence type="ECO:0000256" key="1">
    <source>
        <dbReference type="SAM" id="MobiDB-lite"/>
    </source>
</evidence>
<comment type="caution">
    <text evidence="2">The sequence shown here is derived from an EMBL/GenBank/DDBJ whole genome shotgun (WGS) entry which is preliminary data.</text>
</comment>
<reference evidence="2" key="1">
    <citation type="submission" date="2021-12" db="EMBL/GenBank/DDBJ databases">
        <title>Comparative genomics, transcriptomics and evolutionary studies reveal genomic signatures of adaptation to plant cell wall in hemibiotrophic fungi.</title>
        <authorList>
            <consortium name="DOE Joint Genome Institute"/>
            <person name="Baroncelli R."/>
            <person name="Diaz J.F."/>
            <person name="Benocci T."/>
            <person name="Peng M."/>
            <person name="Battaglia E."/>
            <person name="Haridas S."/>
            <person name="Andreopoulos W."/>
            <person name="Labutti K."/>
            <person name="Pangilinan J."/>
            <person name="Floch G.L."/>
            <person name="Makela M.R."/>
            <person name="Henrissat B."/>
            <person name="Grigoriev I.V."/>
            <person name="Crouch J.A."/>
            <person name="De Vries R.P."/>
            <person name="Sukno S.A."/>
            <person name="Thon M.R."/>
        </authorList>
    </citation>
    <scope>NUCLEOTIDE SEQUENCE</scope>
    <source>
        <strain evidence="2">CBS 112980</strain>
    </source>
</reference>
<proteinExistence type="predicted"/>
<feature type="compositionally biased region" description="Basic and acidic residues" evidence="1">
    <location>
        <begin position="98"/>
        <end position="111"/>
    </location>
</feature>
<feature type="region of interest" description="Disordered" evidence="1">
    <location>
        <begin position="98"/>
        <end position="151"/>
    </location>
</feature>
<keyword evidence="3" id="KW-1185">Reference proteome</keyword>
<dbReference type="AlphaFoldDB" id="A0AAD8XN01"/>
<organism evidence="2 3">
    <name type="scientific">Glomerella acutata</name>
    <name type="common">Colletotrichum acutatum</name>
    <dbReference type="NCBI Taxonomy" id="27357"/>
    <lineage>
        <taxon>Eukaryota</taxon>
        <taxon>Fungi</taxon>
        <taxon>Dikarya</taxon>
        <taxon>Ascomycota</taxon>
        <taxon>Pezizomycotina</taxon>
        <taxon>Sordariomycetes</taxon>
        <taxon>Hypocreomycetidae</taxon>
        <taxon>Glomerellales</taxon>
        <taxon>Glomerellaceae</taxon>
        <taxon>Colletotrichum</taxon>
        <taxon>Colletotrichum acutatum species complex</taxon>
    </lineage>
</organism>
<protein>
    <submittedName>
        <fullName evidence="2">Uncharacterized protein</fullName>
    </submittedName>
</protein>